<protein>
    <recommendedName>
        <fullName evidence="4">Ig-like domain repeat protein</fullName>
    </recommendedName>
</protein>
<dbReference type="RefSeq" id="WP_129230775.1">
    <property type="nucleotide sequence ID" value="NZ_SDPO01000001.1"/>
</dbReference>
<evidence type="ECO:0008006" key="4">
    <source>
        <dbReference type="Google" id="ProtNLM"/>
    </source>
</evidence>
<sequence>MKRWAAGTAATVIGGALILSTGALGSAVETEAAWSGPEQATGSFAALTVPRPVLGPTCTLVPGLAGLTPVITVTWTVPAGSGFTSSNAQYGVGDLSGLEVIVGPLLGSVTTTGPVSGVYTTKFDSGLLSGLLGGTKSVAVRFVHSSGWTSAWSQANASMGLAGTNPQCTVVP</sequence>
<dbReference type="AlphaFoldDB" id="A0A4Q2JSN0"/>
<proteinExistence type="predicted"/>
<keyword evidence="3" id="KW-1185">Reference proteome</keyword>
<accession>A0A4Q2JSN0</accession>
<gene>
    <name evidence="2" type="ORF">ESP57_05310</name>
</gene>
<evidence type="ECO:0000313" key="3">
    <source>
        <dbReference type="Proteomes" id="UP000292935"/>
    </source>
</evidence>
<feature type="signal peptide" evidence="1">
    <location>
        <begin position="1"/>
        <end position="25"/>
    </location>
</feature>
<reference evidence="2 3" key="1">
    <citation type="submission" date="2019-01" db="EMBL/GenBank/DDBJ databases">
        <authorList>
            <person name="Li J."/>
        </authorList>
    </citation>
    <scope>NUCLEOTIDE SEQUENCE [LARGE SCALE GENOMIC DNA]</scope>
    <source>
        <strain evidence="2 3">CCUG 35506</strain>
    </source>
</reference>
<comment type="caution">
    <text evidence="2">The sequence shown here is derived from an EMBL/GenBank/DDBJ whole genome shotgun (WGS) entry which is preliminary data.</text>
</comment>
<evidence type="ECO:0000256" key="1">
    <source>
        <dbReference type="SAM" id="SignalP"/>
    </source>
</evidence>
<name>A0A4Q2JSN0_9MICO</name>
<feature type="chain" id="PRO_5039222786" description="Ig-like domain repeat protein" evidence="1">
    <location>
        <begin position="26"/>
        <end position="172"/>
    </location>
</feature>
<keyword evidence="1" id="KW-0732">Signal</keyword>
<dbReference type="OrthoDB" id="4950956at2"/>
<evidence type="ECO:0000313" key="2">
    <source>
        <dbReference type="EMBL" id="RXZ51192.1"/>
    </source>
</evidence>
<dbReference type="EMBL" id="SDPO01000001">
    <property type="protein sequence ID" value="RXZ51192.1"/>
    <property type="molecule type" value="Genomic_DNA"/>
</dbReference>
<dbReference type="Proteomes" id="UP000292935">
    <property type="component" value="Unassembled WGS sequence"/>
</dbReference>
<organism evidence="2 3">
    <name type="scientific">Agromyces fucosus</name>
    <dbReference type="NCBI Taxonomy" id="41985"/>
    <lineage>
        <taxon>Bacteria</taxon>
        <taxon>Bacillati</taxon>
        <taxon>Actinomycetota</taxon>
        <taxon>Actinomycetes</taxon>
        <taxon>Micrococcales</taxon>
        <taxon>Microbacteriaceae</taxon>
        <taxon>Agromyces</taxon>
    </lineage>
</organism>